<reference evidence="1" key="1">
    <citation type="submission" date="2023-06" db="EMBL/GenBank/DDBJ databases">
        <title>Egi l300058.</title>
        <authorList>
            <person name="Gao L."/>
            <person name="Fang B.-Z."/>
            <person name="Li W.-J."/>
        </authorList>
    </citation>
    <scope>NUCLEOTIDE SEQUENCE</scope>
    <source>
        <strain evidence="1">EGI L300058</strain>
    </source>
</reference>
<dbReference type="Proteomes" id="UP001172708">
    <property type="component" value="Unassembled WGS sequence"/>
</dbReference>
<comment type="caution">
    <text evidence="1">The sequence shown here is derived from an EMBL/GenBank/DDBJ whole genome shotgun (WGS) entry which is preliminary data.</text>
</comment>
<organism evidence="1 2">
    <name type="scientific">Demequina muriae</name>
    <dbReference type="NCBI Taxonomy" id="3051664"/>
    <lineage>
        <taxon>Bacteria</taxon>
        <taxon>Bacillati</taxon>
        <taxon>Actinomycetota</taxon>
        <taxon>Actinomycetes</taxon>
        <taxon>Micrococcales</taxon>
        <taxon>Demequinaceae</taxon>
        <taxon>Demequina</taxon>
    </lineage>
</organism>
<sequence>MAENIRIEFDEQALNRLGGDIAAKAEKAINGVADDMAGGNSDAIAVEIEKRLRSVGIEPHSSVVKEHAERIALARGADASD</sequence>
<evidence type="ECO:0000313" key="1">
    <source>
        <dbReference type="EMBL" id="MDN4481622.1"/>
    </source>
</evidence>
<keyword evidence="2" id="KW-1185">Reference proteome</keyword>
<accession>A0ABT8GJL1</accession>
<dbReference type="RefSeq" id="WP_301143332.1">
    <property type="nucleotide sequence ID" value="NZ_JAUHQA010000001.1"/>
</dbReference>
<protein>
    <submittedName>
        <fullName evidence="1">Uncharacterized protein</fullName>
    </submittedName>
</protein>
<gene>
    <name evidence="1" type="ORF">QQX02_11890</name>
</gene>
<name>A0ABT8GJL1_9MICO</name>
<dbReference type="EMBL" id="JAUHQA010000001">
    <property type="protein sequence ID" value="MDN4481622.1"/>
    <property type="molecule type" value="Genomic_DNA"/>
</dbReference>
<evidence type="ECO:0000313" key="2">
    <source>
        <dbReference type="Proteomes" id="UP001172708"/>
    </source>
</evidence>
<proteinExistence type="predicted"/>